<dbReference type="GO" id="GO:0055085">
    <property type="term" value="P:transmembrane transport"/>
    <property type="evidence" value="ECO:0007669"/>
    <property type="project" value="InterPro"/>
</dbReference>
<feature type="transmembrane region" description="Helical" evidence="7">
    <location>
        <begin position="45"/>
        <end position="67"/>
    </location>
</feature>
<evidence type="ECO:0000256" key="1">
    <source>
        <dbReference type="ARBA" id="ARBA00004651"/>
    </source>
</evidence>
<name>A0A5C5BBM4_9MICO</name>
<dbReference type="InterPro" id="IPR035906">
    <property type="entry name" value="MetI-like_sf"/>
</dbReference>
<evidence type="ECO:0000259" key="9">
    <source>
        <dbReference type="PROSITE" id="PS50928"/>
    </source>
</evidence>
<evidence type="ECO:0000256" key="2">
    <source>
        <dbReference type="ARBA" id="ARBA00022448"/>
    </source>
</evidence>
<keyword evidence="3" id="KW-1003">Cell membrane</keyword>
<feature type="transmembrane region" description="Helical" evidence="7">
    <location>
        <begin position="116"/>
        <end position="138"/>
    </location>
</feature>
<dbReference type="Pfam" id="PF00528">
    <property type="entry name" value="BPD_transp_1"/>
    <property type="match status" value="1"/>
</dbReference>
<evidence type="ECO:0000256" key="6">
    <source>
        <dbReference type="ARBA" id="ARBA00023136"/>
    </source>
</evidence>
<feature type="transmembrane region" description="Helical" evidence="7">
    <location>
        <begin position="224"/>
        <end position="249"/>
    </location>
</feature>
<comment type="subcellular location">
    <subcellularLocation>
        <location evidence="1 7">Cell membrane</location>
        <topology evidence="1 7">Multi-pass membrane protein</topology>
    </subcellularLocation>
</comment>
<gene>
    <name evidence="10" type="ORF">FH969_10530</name>
</gene>
<dbReference type="InterPro" id="IPR000515">
    <property type="entry name" value="MetI-like"/>
</dbReference>
<dbReference type="PANTHER" id="PTHR43744">
    <property type="entry name" value="ABC TRANSPORTER PERMEASE PROTEIN MG189-RELATED-RELATED"/>
    <property type="match status" value="1"/>
</dbReference>
<dbReference type="OrthoDB" id="2063054at2"/>
<dbReference type="CDD" id="cd06261">
    <property type="entry name" value="TM_PBP2"/>
    <property type="match status" value="1"/>
</dbReference>
<keyword evidence="6 7" id="KW-0472">Membrane</keyword>
<sequence length="319" mass="34508">MSATSMPPKAVGKTGPAGVLPGGSGAGVSSERSAQLRKQAKRRNLASSLGFHLFSLIVLIVILYPAVWMLMSTFKPTNEIVGDVSLIPHGASLDNYLTALNGIGGVSFWVFVRNSLILAVASVVGVVISCSLAAYAFARVNFPGRNAFFACMIATMLLPFHVVIIPQYIVFNSLGMVNTYWPLLLGKFLAADAFFVFLMIQFMRGLPSELDEAARIDGAGHPRIFASIILPLMKPALVTSSIFAFIWSWNDFFGPLLYLKSPDKYTMPIALRAYVDQTSTSDYGAQMAMAVLALLPVMLFFFAFQRQLVGGVATQGLKG</sequence>
<dbReference type="GO" id="GO:0005886">
    <property type="term" value="C:plasma membrane"/>
    <property type="evidence" value="ECO:0007669"/>
    <property type="project" value="UniProtKB-SubCell"/>
</dbReference>
<evidence type="ECO:0000256" key="5">
    <source>
        <dbReference type="ARBA" id="ARBA00022989"/>
    </source>
</evidence>
<feature type="domain" description="ABC transmembrane type-1" evidence="9">
    <location>
        <begin position="112"/>
        <end position="304"/>
    </location>
</feature>
<keyword evidence="4 7" id="KW-0812">Transmembrane</keyword>
<reference evidence="10 11" key="1">
    <citation type="submission" date="2019-06" db="EMBL/GenBank/DDBJ databases">
        <title>Draft genome sequence of Miniimonas arenae KCTC 19750T isolated from sea sand.</title>
        <authorList>
            <person name="Park S.-J."/>
        </authorList>
    </citation>
    <scope>NUCLEOTIDE SEQUENCE [LARGE SCALE GENOMIC DNA]</scope>
    <source>
        <strain evidence="10 11">KCTC 19750</strain>
    </source>
</reference>
<feature type="transmembrane region" description="Helical" evidence="7">
    <location>
        <begin position="283"/>
        <end position="304"/>
    </location>
</feature>
<keyword evidence="5 7" id="KW-1133">Transmembrane helix</keyword>
<evidence type="ECO:0000256" key="3">
    <source>
        <dbReference type="ARBA" id="ARBA00022475"/>
    </source>
</evidence>
<keyword evidence="11" id="KW-1185">Reference proteome</keyword>
<evidence type="ECO:0000256" key="8">
    <source>
        <dbReference type="SAM" id="MobiDB-lite"/>
    </source>
</evidence>
<dbReference type="EMBL" id="VENP01000039">
    <property type="protein sequence ID" value="TNU73597.1"/>
    <property type="molecule type" value="Genomic_DNA"/>
</dbReference>
<protein>
    <submittedName>
        <fullName evidence="10">Carbohydrate ABC transporter permease</fullName>
    </submittedName>
</protein>
<dbReference type="AlphaFoldDB" id="A0A5C5BBM4"/>
<feature type="region of interest" description="Disordered" evidence="8">
    <location>
        <begin position="1"/>
        <end position="32"/>
    </location>
</feature>
<comment type="caution">
    <text evidence="10">The sequence shown here is derived from an EMBL/GenBank/DDBJ whole genome shotgun (WGS) entry which is preliminary data.</text>
</comment>
<evidence type="ECO:0000313" key="10">
    <source>
        <dbReference type="EMBL" id="TNU73597.1"/>
    </source>
</evidence>
<evidence type="ECO:0000256" key="7">
    <source>
        <dbReference type="RuleBase" id="RU363032"/>
    </source>
</evidence>
<dbReference type="Gene3D" id="1.10.3720.10">
    <property type="entry name" value="MetI-like"/>
    <property type="match status" value="1"/>
</dbReference>
<dbReference type="PANTHER" id="PTHR43744:SF6">
    <property type="entry name" value="ABC TRANSPORTER PERMEASE PROTEIN YESQ-RELATED"/>
    <property type="match status" value="1"/>
</dbReference>
<keyword evidence="2 7" id="KW-0813">Transport</keyword>
<feature type="transmembrane region" description="Helical" evidence="7">
    <location>
        <begin position="147"/>
        <end position="169"/>
    </location>
</feature>
<accession>A0A5C5BBM4</accession>
<organism evidence="10 11">
    <name type="scientific">Miniimonas arenae</name>
    <dbReference type="NCBI Taxonomy" id="676201"/>
    <lineage>
        <taxon>Bacteria</taxon>
        <taxon>Bacillati</taxon>
        <taxon>Actinomycetota</taxon>
        <taxon>Actinomycetes</taxon>
        <taxon>Micrococcales</taxon>
        <taxon>Beutenbergiaceae</taxon>
        <taxon>Miniimonas</taxon>
    </lineage>
</organism>
<proteinExistence type="inferred from homology"/>
<comment type="similarity">
    <text evidence="7">Belongs to the binding-protein-dependent transport system permease family.</text>
</comment>
<feature type="transmembrane region" description="Helical" evidence="7">
    <location>
        <begin position="181"/>
        <end position="203"/>
    </location>
</feature>
<dbReference type="PROSITE" id="PS50928">
    <property type="entry name" value="ABC_TM1"/>
    <property type="match status" value="1"/>
</dbReference>
<evidence type="ECO:0000313" key="11">
    <source>
        <dbReference type="Proteomes" id="UP000313849"/>
    </source>
</evidence>
<dbReference type="SUPFAM" id="SSF161098">
    <property type="entry name" value="MetI-like"/>
    <property type="match status" value="1"/>
</dbReference>
<dbReference type="Proteomes" id="UP000313849">
    <property type="component" value="Unassembled WGS sequence"/>
</dbReference>
<evidence type="ECO:0000256" key="4">
    <source>
        <dbReference type="ARBA" id="ARBA00022692"/>
    </source>
</evidence>